<evidence type="ECO:0000313" key="2">
    <source>
        <dbReference type="EMBL" id="GBP52658.1"/>
    </source>
</evidence>
<evidence type="ECO:0000256" key="1">
    <source>
        <dbReference type="SAM" id="MobiDB-lite"/>
    </source>
</evidence>
<feature type="compositionally biased region" description="Basic and acidic residues" evidence="1">
    <location>
        <begin position="90"/>
        <end position="102"/>
    </location>
</feature>
<gene>
    <name evidence="2" type="ORF">EVAR_103093_1</name>
</gene>
<keyword evidence="3" id="KW-1185">Reference proteome</keyword>
<dbReference type="Proteomes" id="UP000299102">
    <property type="component" value="Unassembled WGS sequence"/>
</dbReference>
<protein>
    <submittedName>
        <fullName evidence="2">Uncharacterized protein</fullName>
    </submittedName>
</protein>
<proteinExistence type="predicted"/>
<dbReference type="AlphaFoldDB" id="A0A4C1WMN4"/>
<feature type="region of interest" description="Disordered" evidence="1">
    <location>
        <begin position="89"/>
        <end position="130"/>
    </location>
</feature>
<organism evidence="2 3">
    <name type="scientific">Eumeta variegata</name>
    <name type="common">Bagworm moth</name>
    <name type="synonym">Eumeta japonica</name>
    <dbReference type="NCBI Taxonomy" id="151549"/>
    <lineage>
        <taxon>Eukaryota</taxon>
        <taxon>Metazoa</taxon>
        <taxon>Ecdysozoa</taxon>
        <taxon>Arthropoda</taxon>
        <taxon>Hexapoda</taxon>
        <taxon>Insecta</taxon>
        <taxon>Pterygota</taxon>
        <taxon>Neoptera</taxon>
        <taxon>Endopterygota</taxon>
        <taxon>Lepidoptera</taxon>
        <taxon>Glossata</taxon>
        <taxon>Ditrysia</taxon>
        <taxon>Tineoidea</taxon>
        <taxon>Psychidae</taxon>
        <taxon>Oiketicinae</taxon>
        <taxon>Eumeta</taxon>
    </lineage>
</organism>
<evidence type="ECO:0000313" key="3">
    <source>
        <dbReference type="Proteomes" id="UP000299102"/>
    </source>
</evidence>
<name>A0A4C1WMN4_EUMVA</name>
<comment type="caution">
    <text evidence="2">The sequence shown here is derived from an EMBL/GenBank/DDBJ whole genome shotgun (WGS) entry which is preliminary data.</text>
</comment>
<reference evidence="2 3" key="1">
    <citation type="journal article" date="2019" name="Commun. Biol.">
        <title>The bagworm genome reveals a unique fibroin gene that provides high tensile strength.</title>
        <authorList>
            <person name="Kono N."/>
            <person name="Nakamura H."/>
            <person name="Ohtoshi R."/>
            <person name="Tomita M."/>
            <person name="Numata K."/>
            <person name="Arakawa K."/>
        </authorList>
    </citation>
    <scope>NUCLEOTIDE SEQUENCE [LARGE SCALE GENOMIC DNA]</scope>
</reference>
<sequence>MREIKYVRIESGPRTRRRGRRRHRVTLSLGNYGLRPPPPPSILSMEFIVNTRVPRMPAGTASGHRRPLPALCGIVKSSNVALWPVTWSTESRRGRGGERRPVAETPTHRNLMASADLPAPAARRPPRTKN</sequence>
<dbReference type="EMBL" id="BGZK01000607">
    <property type="protein sequence ID" value="GBP52658.1"/>
    <property type="molecule type" value="Genomic_DNA"/>
</dbReference>
<accession>A0A4C1WMN4</accession>